<proteinExistence type="predicted"/>
<dbReference type="NCBIfam" id="NF033539">
    <property type="entry name" value="transpos_IS1380"/>
    <property type="match status" value="1"/>
</dbReference>
<dbReference type="InterPro" id="IPR047960">
    <property type="entry name" value="Transpos_IS1380"/>
</dbReference>
<feature type="domain" description="Transposase DDE" evidence="1">
    <location>
        <begin position="14"/>
        <end position="454"/>
    </location>
</feature>
<protein>
    <submittedName>
        <fullName evidence="2">TSA: Wollemia nobilis Ref_Wollemi_Transcript_18771_1835 transcribed RNA sequence</fullName>
    </submittedName>
</protein>
<evidence type="ECO:0000313" key="2">
    <source>
        <dbReference type="EMBL" id="JAG86176.1"/>
    </source>
</evidence>
<dbReference type="EMBL" id="GCHU01018648">
    <property type="protein sequence ID" value="JAG86176.1"/>
    <property type="molecule type" value="Transcribed_RNA"/>
</dbReference>
<sequence>MDQFTPTQLRFPAIAGFTVRGDFNGGMLSSDFGALLLHGSDRQTGLIDLLASAIRDQRHASYIDHSLSDLLRQRVFQTACGYADGNDANSLRHDPVFKLAAERAPLDTGNALASGPTFSRLENAMTRKDIYRLAQAFVDAFVASYATPPAMIVLDMDHSEDRTHGQQELAFYNHHYRSHCYLPLFLFEGLSGKLITAVLRPGKRPTGRENAAIIGRVVRRLRRAWPDTHILLRGDGHFANPELMALCEGDDQMDFLFGLAGNRALTPKATPLLDRARTLHRQRCNNARRFGQAEPVATRLYEDIDYQAGSWSRPWRVVLKAEVMSLGDNPRFVVTSLTDPAPELLYRDLYCARGQDENFIKAIKNDLSSDRTSDHSFLANHLRLFYACAAYSLIHSLRENTLCHTELAKAQPMSIILKLFKLAVRVVQYKDRIKLHLPSACPMKGLLHRVTELLYLARPPTPGLK</sequence>
<reference evidence="2" key="1">
    <citation type="submission" date="2015-02" db="EMBL/GenBank/DDBJ databases">
        <title>A transcriptome of Wollemia nobilis - a relic of Gondwana.</title>
        <authorList>
            <person name="Chia J.Y."/>
            <person name="Leong Y.S."/>
            <person name="Abdul Karim S."/>
            <person name="Wan Azmi N."/>
            <person name="Hercus R."/>
            <person name="Croft L."/>
        </authorList>
    </citation>
    <scope>NUCLEOTIDE SEQUENCE</scope>
    <source>
        <strain evidence="2">MaeBrown</strain>
        <tissue evidence="2">Leaf</tissue>
    </source>
</reference>
<organism evidence="2">
    <name type="scientific">Wollemia nobilis</name>
    <dbReference type="NCBI Taxonomy" id="56998"/>
    <lineage>
        <taxon>Eukaryota</taxon>
        <taxon>Viridiplantae</taxon>
        <taxon>Streptophyta</taxon>
        <taxon>Embryophyta</taxon>
        <taxon>Tracheophyta</taxon>
        <taxon>Spermatophyta</taxon>
        <taxon>Pinopsida</taxon>
        <taxon>Pinidae</taxon>
        <taxon>Conifers II</taxon>
        <taxon>Araucariales</taxon>
        <taxon>Araucariaceae</taxon>
        <taxon>Wollemia</taxon>
    </lineage>
</organism>
<dbReference type="Pfam" id="PF13701">
    <property type="entry name" value="DDE_Tnp_1_4"/>
    <property type="match status" value="1"/>
</dbReference>
<dbReference type="AlphaFoldDB" id="A0A0C9RI74"/>
<dbReference type="InterPro" id="IPR025668">
    <property type="entry name" value="Tnp_DDE_dom"/>
</dbReference>
<name>A0A0C9RI74_9CONI</name>
<accession>A0A0C9RI74</accession>
<evidence type="ECO:0000259" key="1">
    <source>
        <dbReference type="Pfam" id="PF13701"/>
    </source>
</evidence>